<evidence type="ECO:0000313" key="2">
    <source>
        <dbReference type="Proteomes" id="UP000257136"/>
    </source>
</evidence>
<gene>
    <name evidence="1" type="ORF">C8P67_10215</name>
</gene>
<evidence type="ECO:0000313" key="1">
    <source>
        <dbReference type="EMBL" id="REH00771.1"/>
    </source>
</evidence>
<keyword evidence="2" id="KW-1185">Reference proteome</keyword>
<dbReference type="RefSeq" id="WP_115810144.1">
    <property type="nucleotide sequence ID" value="NZ_QUNI01000002.1"/>
</dbReference>
<dbReference type="Gene3D" id="3.20.20.410">
    <property type="entry name" value="Protein of unknown function UPF0759"/>
    <property type="match status" value="1"/>
</dbReference>
<name>A0A3E0ESZ1_9FLAO</name>
<organism evidence="1 2">
    <name type="scientific">Flavobacterium aquicola</name>
    <dbReference type="NCBI Taxonomy" id="1682742"/>
    <lineage>
        <taxon>Bacteria</taxon>
        <taxon>Pseudomonadati</taxon>
        <taxon>Bacteroidota</taxon>
        <taxon>Flavobacteriia</taxon>
        <taxon>Flavobacteriales</taxon>
        <taxon>Flavobacteriaceae</taxon>
        <taxon>Flavobacterium</taxon>
    </lineage>
</organism>
<proteinExistence type="predicted"/>
<dbReference type="SUPFAM" id="SSF117396">
    <property type="entry name" value="TM1631-like"/>
    <property type="match status" value="1"/>
</dbReference>
<dbReference type="InterPro" id="IPR002763">
    <property type="entry name" value="DUF72"/>
</dbReference>
<comment type="caution">
    <text evidence="1">The sequence shown here is derived from an EMBL/GenBank/DDBJ whole genome shotgun (WGS) entry which is preliminary data.</text>
</comment>
<dbReference type="EMBL" id="QUNI01000002">
    <property type="protein sequence ID" value="REH00771.1"/>
    <property type="molecule type" value="Genomic_DNA"/>
</dbReference>
<dbReference type="OrthoDB" id="9780310at2"/>
<accession>A0A3E0ESZ1</accession>
<reference evidence="1 2" key="1">
    <citation type="submission" date="2018-08" db="EMBL/GenBank/DDBJ databases">
        <title>Genomic Encyclopedia of Archaeal and Bacterial Type Strains, Phase II (KMG-II): from individual species to whole genera.</title>
        <authorList>
            <person name="Goeker M."/>
        </authorList>
    </citation>
    <scope>NUCLEOTIDE SEQUENCE [LARGE SCALE GENOMIC DNA]</scope>
    <source>
        <strain evidence="1 2">DSM 100880</strain>
    </source>
</reference>
<dbReference type="PANTHER" id="PTHR30348:SF4">
    <property type="entry name" value="DUF72 DOMAIN-CONTAINING PROTEIN"/>
    <property type="match status" value="1"/>
</dbReference>
<dbReference type="Proteomes" id="UP000257136">
    <property type="component" value="Unassembled WGS sequence"/>
</dbReference>
<dbReference type="PANTHER" id="PTHR30348">
    <property type="entry name" value="UNCHARACTERIZED PROTEIN YECE"/>
    <property type="match status" value="1"/>
</dbReference>
<sequence>MKKNTYIGCSSFSNSYWKKIFYPENMPSSKWFEYYCTHFNTYEMNGTFYKFPTLKTMDNWYKKAPEHFLFSVKAPRDITHYKKFVDCEEQINDFYAICDNGLKDKLGPILFQLPPSYQYSEEKLLSIIKQLDQNFDNIIEFRHPSWWIPEVWTTLDKNNITFCSVSHPQLPETIFTEFPVTYIRLHGRPTLFYSDYAIDELNKINDIISQNTAKPSFIYFNNTASTAGILNAIEMKKLSQQND</sequence>
<dbReference type="InterPro" id="IPR036520">
    <property type="entry name" value="UPF0759_sf"/>
</dbReference>
<protein>
    <submittedName>
        <fullName evidence="1">Uncharacterized protein YecE (DUF72 family)</fullName>
    </submittedName>
</protein>
<dbReference type="AlphaFoldDB" id="A0A3E0ESZ1"/>
<dbReference type="Pfam" id="PF01904">
    <property type="entry name" value="DUF72"/>
    <property type="match status" value="1"/>
</dbReference>